<dbReference type="InterPro" id="IPR050386">
    <property type="entry name" value="Glycosyl_hydrolase_5"/>
</dbReference>
<dbReference type="EMBL" id="LN879430">
    <property type="protein sequence ID" value="CUH91691.1"/>
    <property type="molecule type" value="Genomic_DNA"/>
</dbReference>
<evidence type="ECO:0000256" key="7">
    <source>
        <dbReference type="SAM" id="SignalP"/>
    </source>
</evidence>
<dbReference type="InterPro" id="IPR036966">
    <property type="entry name" value="CBM3_sf"/>
</dbReference>
<evidence type="ECO:0000256" key="2">
    <source>
        <dbReference type="ARBA" id="ARBA00022801"/>
    </source>
</evidence>
<evidence type="ECO:0000313" key="10">
    <source>
        <dbReference type="EMBL" id="CUH91691.1"/>
    </source>
</evidence>
<feature type="domain" description="Carbohydrate binding module 65" evidence="9">
    <location>
        <begin position="51"/>
        <end position="162"/>
    </location>
</feature>
<evidence type="ECO:0000313" key="11">
    <source>
        <dbReference type="Proteomes" id="UP000196053"/>
    </source>
</evidence>
<evidence type="ECO:0000256" key="4">
    <source>
        <dbReference type="ARBA" id="ARBA00023277"/>
    </source>
</evidence>
<dbReference type="InterPro" id="IPR017853">
    <property type="entry name" value="GH"/>
</dbReference>
<organism evidence="10 11">
    <name type="scientific">Herbinix luporum</name>
    <dbReference type="NCBI Taxonomy" id="1679721"/>
    <lineage>
        <taxon>Bacteria</taxon>
        <taxon>Bacillati</taxon>
        <taxon>Bacillota</taxon>
        <taxon>Clostridia</taxon>
        <taxon>Lachnospirales</taxon>
        <taxon>Lachnospiraceae</taxon>
        <taxon>Herbinix</taxon>
    </lineage>
</organism>
<accession>A0A0K8J230</accession>
<dbReference type="GO" id="GO:0009986">
    <property type="term" value="C:cell surface"/>
    <property type="evidence" value="ECO:0007669"/>
    <property type="project" value="TreeGrafter"/>
</dbReference>
<dbReference type="Proteomes" id="UP000196053">
    <property type="component" value="Chromosome I"/>
</dbReference>
<feature type="domain" description="Carbohydrate binding module 65" evidence="9">
    <location>
        <begin position="691"/>
        <end position="808"/>
    </location>
</feature>
<dbReference type="InterPro" id="IPR040877">
    <property type="entry name" value="CBM65_1"/>
</dbReference>
<evidence type="ECO:0000256" key="1">
    <source>
        <dbReference type="ARBA" id="ARBA00005641"/>
    </source>
</evidence>
<name>A0A0K8J230_9FIRM</name>
<evidence type="ECO:0000256" key="6">
    <source>
        <dbReference type="ARBA" id="ARBA00023326"/>
    </source>
</evidence>
<proteinExistence type="inferred from homology"/>
<dbReference type="RefSeq" id="WP_058257143.1">
    <property type="nucleotide sequence ID" value="NZ_LN879430.1"/>
</dbReference>
<dbReference type="GO" id="GO:0005576">
    <property type="term" value="C:extracellular region"/>
    <property type="evidence" value="ECO:0007669"/>
    <property type="project" value="TreeGrafter"/>
</dbReference>
<keyword evidence="11" id="KW-1185">Reference proteome</keyword>
<dbReference type="Gene3D" id="3.20.20.80">
    <property type="entry name" value="Glycosidases"/>
    <property type="match status" value="1"/>
</dbReference>
<dbReference type="GO" id="GO:0030245">
    <property type="term" value="P:cellulose catabolic process"/>
    <property type="evidence" value="ECO:0007669"/>
    <property type="project" value="UniProtKB-KW"/>
</dbReference>
<keyword evidence="2" id="KW-0378">Hydrolase</keyword>
<feature type="domain" description="Glycoside hydrolase family 5" evidence="8">
    <location>
        <begin position="369"/>
        <end position="645"/>
    </location>
</feature>
<feature type="signal peptide" evidence="7">
    <location>
        <begin position="1"/>
        <end position="22"/>
    </location>
</feature>
<evidence type="ECO:0000259" key="8">
    <source>
        <dbReference type="Pfam" id="PF00150"/>
    </source>
</evidence>
<dbReference type="GO" id="GO:0008422">
    <property type="term" value="F:beta-glucosidase activity"/>
    <property type="evidence" value="ECO:0007669"/>
    <property type="project" value="TreeGrafter"/>
</dbReference>
<dbReference type="AlphaFoldDB" id="A0A0K8J230"/>
<dbReference type="Gene3D" id="2.60.40.710">
    <property type="entry name" value="Endoglucanase-like"/>
    <property type="match status" value="1"/>
</dbReference>
<dbReference type="GO" id="GO:0030248">
    <property type="term" value="F:cellulose binding"/>
    <property type="evidence" value="ECO:0007669"/>
    <property type="project" value="InterPro"/>
</dbReference>
<dbReference type="Gene3D" id="2.60.120.1070">
    <property type="match status" value="2"/>
</dbReference>
<dbReference type="InterPro" id="IPR018087">
    <property type="entry name" value="Glyco_hydro_5_CS"/>
</dbReference>
<keyword evidence="6" id="KW-0624">Polysaccharide degradation</keyword>
<gene>
    <name evidence="10" type="ORF">SD1D_0137</name>
</gene>
<dbReference type="Pfam" id="PF00150">
    <property type="entry name" value="Cellulase"/>
    <property type="match status" value="1"/>
</dbReference>
<keyword evidence="7" id="KW-0732">Signal</keyword>
<evidence type="ECO:0000256" key="5">
    <source>
        <dbReference type="ARBA" id="ARBA00023295"/>
    </source>
</evidence>
<evidence type="ECO:0000256" key="3">
    <source>
        <dbReference type="ARBA" id="ARBA00023001"/>
    </source>
</evidence>
<feature type="chain" id="PRO_5038566242" description="Cellulase" evidence="7">
    <location>
        <begin position="23"/>
        <end position="946"/>
    </location>
</feature>
<dbReference type="PANTHER" id="PTHR31297">
    <property type="entry name" value="GLUCAN ENDO-1,6-BETA-GLUCOSIDASE B"/>
    <property type="match status" value="1"/>
</dbReference>
<sequence>MKMKKKSILSLLLLLVMVCTYAAVPNRSMAYANSKEQAVQSEPSNEEVVLFEGSATSSDWGQAVTLYSGSDFSKGDLTPQAQIAVTYEGLKAPVLSLQSWTHNDIWQNVFPSYTSDGVAYFSVPDMISAYEMAYGEGYSSHFQDLDAIYVSDAGADLVVTKVTITRKTIESNYYNQGDITKVTIKAFAQNTTNDWTWMSMDNMVNLVYQTNTVLNATNTSNVFSKVNSSANFGLQVSDDKLIAGEGSRLKFHIGTVIVKAEGYDDLVIDLNKEYNESYLAETVSWGLTGNNTMIILNNYLPTDEAEKTDYIHNITEVICDITLTDYEFIPAEVEGPEFPDDYTYPTTMRDISAMELVKELKVGWNLGNSLEANGGETNWGNPVTKRKMIDAIKSAGFSTLRIPVRWDEHYIDDNYTIDPEYLKRVETVVNYALINDMYAIINIHHNQLQTQANEKSKEKVLAELEAVWTQIANYFKDYGDKLIFEVLNEPRNGDDWVGNTSLYEIVNEYNAKALSAIRKTGGNNEKRLVMLPTYAASADYSKIIAMKVPDDEHVAVSLHAYTPYDFALNTAAGSQTTFGENDKKILDKLFKLIYETFVEKGIPVVLGEFAATNKDNLEDRVEYAYYYAQAAAHYEIPICWWDNGVFDTIGESLGIFNRRTLTFVYPEILQALMEGWSSEKEITDLDPDVLFSGTGTSSNWGQAVALQLGLDFVFEDFIEGLIIAAEYQSENPPELILQGQTEGVYWVKINPNKIETKDTTNIAYFTLSDMVEAYKNALADYDSYDTIFPTLASIYIGDTGVDLTVTKVYKTYINNFTLPSVELSTNNYYNTVSQTYTISSEQGDIDLSKLKIVYSAKGMSTAKHNVWCCYADLIEDNPFRYSQITDSINCHIDNAKLTITFDDSIICPENTGKVTLIIQFAKSDWSYYDTLSDPSLEIYYNGTLVK</sequence>
<dbReference type="PROSITE" id="PS00659">
    <property type="entry name" value="GLYCOSYL_HYDROL_F5"/>
    <property type="match status" value="1"/>
</dbReference>
<protein>
    <recommendedName>
        <fullName evidence="12">Cellulase</fullName>
    </recommendedName>
</protein>
<dbReference type="KEGG" id="hsd:SD1D_0137"/>
<reference evidence="11" key="1">
    <citation type="submission" date="2015-09" db="EMBL/GenBank/DDBJ databases">
        <authorList>
            <person name="Wibberg D."/>
        </authorList>
    </citation>
    <scope>NUCLEOTIDE SEQUENCE [LARGE SCALE GENOMIC DNA]</scope>
    <source>
        <strain evidence="11">SD1D</strain>
    </source>
</reference>
<dbReference type="SUPFAM" id="SSF51445">
    <property type="entry name" value="(Trans)glycosidases"/>
    <property type="match status" value="1"/>
</dbReference>
<evidence type="ECO:0000259" key="9">
    <source>
        <dbReference type="Pfam" id="PF18259"/>
    </source>
</evidence>
<keyword evidence="4" id="KW-0119">Carbohydrate metabolism</keyword>
<keyword evidence="5" id="KW-0326">Glycosidase</keyword>
<dbReference type="Pfam" id="PF18259">
    <property type="entry name" value="CBM65_1"/>
    <property type="match status" value="2"/>
</dbReference>
<comment type="similarity">
    <text evidence="1">Belongs to the glycosyl hydrolase 5 (cellulase A) family.</text>
</comment>
<keyword evidence="3" id="KW-0136">Cellulose degradation</keyword>
<dbReference type="PANTHER" id="PTHR31297:SF41">
    <property type="entry name" value="ENDOGLUCANASE, PUTATIVE (AFU_ORTHOLOGUE AFUA_5G01830)-RELATED"/>
    <property type="match status" value="1"/>
</dbReference>
<evidence type="ECO:0008006" key="12">
    <source>
        <dbReference type="Google" id="ProtNLM"/>
    </source>
</evidence>
<dbReference type="InterPro" id="IPR001547">
    <property type="entry name" value="Glyco_hydro_5"/>
</dbReference>